<dbReference type="Proteomes" id="UP001570417">
    <property type="component" value="Unassembled WGS sequence"/>
</dbReference>
<dbReference type="RefSeq" id="WP_372265210.1">
    <property type="nucleotide sequence ID" value="NZ_JBFRUW010000011.1"/>
</dbReference>
<evidence type="ECO:0000256" key="1">
    <source>
        <dbReference type="SAM" id="Phobius"/>
    </source>
</evidence>
<keyword evidence="1" id="KW-0472">Membrane</keyword>
<reference evidence="2 3" key="1">
    <citation type="journal article" date="2024" name="ISME J.">
        <title>Tailless and filamentous prophages are predominant in marine Vibrio.</title>
        <authorList>
            <person name="Steensen K."/>
            <person name="Seneca J."/>
            <person name="Bartlau N."/>
            <person name="Yu X.A."/>
            <person name="Hussain F.A."/>
            <person name="Polz M.F."/>
        </authorList>
    </citation>
    <scope>NUCLEOTIDE SEQUENCE [LARGE SCALE GENOMIC DNA]</scope>
    <source>
        <strain evidence="2 3">10N.222.51.A1</strain>
    </source>
</reference>
<gene>
    <name evidence="2" type="ORF">AB4566_05385</name>
</gene>
<comment type="caution">
    <text evidence="2">The sequence shown here is derived from an EMBL/GenBank/DDBJ whole genome shotgun (WGS) entry which is preliminary data.</text>
</comment>
<keyword evidence="3" id="KW-1185">Reference proteome</keyword>
<evidence type="ECO:0000313" key="2">
    <source>
        <dbReference type="EMBL" id="MFA0567705.1"/>
    </source>
</evidence>
<sequence>MDNLSLVKQVIDIFSALLSPVIAVSVAYIAYQQWKLNAAKEKRDSKSERLQIYMSVQRLLRNTDNTRKVDHKLYENFQEALALADFYFDEGIIDWLTNVDSNASSWFNCEEISLAYKNKAEAKEAEKYMQYMEESIDRLQDQHCQLLSVFKDRLL</sequence>
<accession>A0ABV4N8S4</accession>
<name>A0ABV4N8S4_9VIBR</name>
<evidence type="ECO:0000313" key="3">
    <source>
        <dbReference type="Proteomes" id="UP001570417"/>
    </source>
</evidence>
<evidence type="ECO:0008006" key="4">
    <source>
        <dbReference type="Google" id="ProtNLM"/>
    </source>
</evidence>
<proteinExistence type="predicted"/>
<organism evidence="2 3">
    <name type="scientific">Vibrio gallaecicus</name>
    <dbReference type="NCBI Taxonomy" id="552386"/>
    <lineage>
        <taxon>Bacteria</taxon>
        <taxon>Pseudomonadati</taxon>
        <taxon>Pseudomonadota</taxon>
        <taxon>Gammaproteobacteria</taxon>
        <taxon>Vibrionales</taxon>
        <taxon>Vibrionaceae</taxon>
        <taxon>Vibrio</taxon>
    </lineage>
</organism>
<feature type="transmembrane region" description="Helical" evidence="1">
    <location>
        <begin position="13"/>
        <end position="31"/>
    </location>
</feature>
<dbReference type="EMBL" id="JBFRUW010000011">
    <property type="protein sequence ID" value="MFA0567705.1"/>
    <property type="molecule type" value="Genomic_DNA"/>
</dbReference>
<protein>
    <recommendedName>
        <fullName evidence="4">DUF2489 domain-containing protein</fullName>
    </recommendedName>
</protein>
<keyword evidence="1" id="KW-1133">Transmembrane helix</keyword>
<keyword evidence="1" id="KW-0812">Transmembrane</keyword>